<keyword evidence="1" id="KW-1133">Transmembrane helix</keyword>
<keyword evidence="1" id="KW-0812">Transmembrane</keyword>
<dbReference type="Proteomes" id="UP000030136">
    <property type="component" value="Unassembled WGS sequence"/>
</dbReference>
<proteinExistence type="predicted"/>
<feature type="transmembrane region" description="Helical" evidence="1">
    <location>
        <begin position="70"/>
        <end position="89"/>
    </location>
</feature>
<evidence type="ECO:0000256" key="1">
    <source>
        <dbReference type="SAM" id="Phobius"/>
    </source>
</evidence>
<keyword evidence="1" id="KW-0472">Membrane</keyword>
<comment type="caution">
    <text evidence="2">The sequence shown here is derived from an EMBL/GenBank/DDBJ whole genome shotgun (WGS) entry which is preliminary data.</text>
</comment>
<name>A0AB34PH85_9PORP</name>
<evidence type="ECO:0000313" key="3">
    <source>
        <dbReference type="Proteomes" id="UP000030136"/>
    </source>
</evidence>
<reference evidence="2 3" key="1">
    <citation type="submission" date="2014-08" db="EMBL/GenBank/DDBJ databases">
        <title>Porphyromonas crevioricanis strain:COT-253_OH1447 Genome sequencing.</title>
        <authorList>
            <person name="Wallis C."/>
            <person name="Deusch O."/>
            <person name="O'Flynn C."/>
            <person name="Davis I."/>
            <person name="Jospin G."/>
            <person name="Darling A.E."/>
            <person name="Coil D.A."/>
            <person name="Alexiev A."/>
            <person name="Horsfall A."/>
            <person name="Kirkwood N."/>
            <person name="Harris S."/>
            <person name="Eisen J.A."/>
        </authorList>
    </citation>
    <scope>NUCLEOTIDE SEQUENCE [LARGE SCALE GENOMIC DNA]</scope>
    <source>
        <strain evidence="3">COT-253 OH1447</strain>
    </source>
</reference>
<protein>
    <recommendedName>
        <fullName evidence="4">Transposase DDE domain-containing protein</fullName>
    </recommendedName>
</protein>
<evidence type="ECO:0008006" key="4">
    <source>
        <dbReference type="Google" id="ProtNLM"/>
    </source>
</evidence>
<dbReference type="EMBL" id="JQJC01000021">
    <property type="protein sequence ID" value="KGN93999.1"/>
    <property type="molecule type" value="Genomic_DNA"/>
</dbReference>
<accession>A0AB34PH85</accession>
<gene>
    <name evidence="2" type="ORF">HQ38_07275</name>
</gene>
<sequence length="94" mass="10927">MRKKIFFLAEENIFSCGENFGPLRMPMNRAFWEGLKKRLLSSSLDLDQTGKFSRQIRGFYGRKTLKNTNVLGYLGLSFFINCIFVHRGVPKNET</sequence>
<dbReference type="AlphaFoldDB" id="A0AB34PH85"/>
<organism evidence="2 3">
    <name type="scientific">Porphyromonas crevioricanis</name>
    <dbReference type="NCBI Taxonomy" id="393921"/>
    <lineage>
        <taxon>Bacteria</taxon>
        <taxon>Pseudomonadati</taxon>
        <taxon>Bacteroidota</taxon>
        <taxon>Bacteroidia</taxon>
        <taxon>Bacteroidales</taxon>
        <taxon>Porphyromonadaceae</taxon>
        <taxon>Porphyromonas</taxon>
    </lineage>
</organism>
<evidence type="ECO:0000313" key="2">
    <source>
        <dbReference type="EMBL" id="KGN93999.1"/>
    </source>
</evidence>